<comment type="caution">
    <text evidence="5">The sequence shown here is derived from an EMBL/GenBank/DDBJ whole genome shotgun (WGS) entry which is preliminary data.</text>
</comment>
<dbReference type="SUPFAM" id="SSF47413">
    <property type="entry name" value="lambda repressor-like DNA-binding domains"/>
    <property type="match status" value="1"/>
</dbReference>
<dbReference type="GO" id="GO:0000976">
    <property type="term" value="F:transcription cis-regulatory region binding"/>
    <property type="evidence" value="ECO:0007669"/>
    <property type="project" value="TreeGrafter"/>
</dbReference>
<evidence type="ECO:0000256" key="2">
    <source>
        <dbReference type="ARBA" id="ARBA00023125"/>
    </source>
</evidence>
<dbReference type="AlphaFoldDB" id="A0A117R5R5"/>
<dbReference type="InterPro" id="IPR000843">
    <property type="entry name" value="HTH_LacI"/>
</dbReference>
<dbReference type="EMBL" id="LMWU01000012">
    <property type="protein sequence ID" value="KUN72556.1"/>
    <property type="molecule type" value="Genomic_DNA"/>
</dbReference>
<dbReference type="PANTHER" id="PTHR30146">
    <property type="entry name" value="LACI-RELATED TRANSCRIPTIONAL REPRESSOR"/>
    <property type="match status" value="1"/>
</dbReference>
<dbReference type="InterPro" id="IPR010982">
    <property type="entry name" value="Lambda_DNA-bd_dom_sf"/>
</dbReference>
<name>A0A117R5R5_9ACTN</name>
<dbReference type="InterPro" id="IPR028082">
    <property type="entry name" value="Peripla_BP_I"/>
</dbReference>
<dbReference type="PANTHER" id="PTHR30146:SF109">
    <property type="entry name" value="HTH-TYPE TRANSCRIPTIONAL REGULATOR GALS"/>
    <property type="match status" value="1"/>
</dbReference>
<gene>
    <name evidence="5" type="ORF">AQJ46_12040</name>
</gene>
<evidence type="ECO:0000313" key="5">
    <source>
        <dbReference type="EMBL" id="KUN72556.1"/>
    </source>
</evidence>
<dbReference type="Gene3D" id="1.10.260.40">
    <property type="entry name" value="lambda repressor-like DNA-binding domains"/>
    <property type="match status" value="1"/>
</dbReference>
<reference evidence="5 6" key="1">
    <citation type="submission" date="2015-10" db="EMBL/GenBank/DDBJ databases">
        <title>Draft genome sequence of Streptomyces canus DSM 40017, type strain for the species Streptomyces canus.</title>
        <authorList>
            <person name="Ruckert C."/>
            <person name="Winkler A."/>
            <person name="Kalinowski J."/>
            <person name="Kampfer P."/>
            <person name="Glaeser S."/>
        </authorList>
    </citation>
    <scope>NUCLEOTIDE SEQUENCE [LARGE SCALE GENOMIC DNA]</scope>
    <source>
        <strain evidence="5 6">DSM 40017</strain>
    </source>
</reference>
<dbReference type="CDD" id="cd06267">
    <property type="entry name" value="PBP1_LacI_sugar_binding-like"/>
    <property type="match status" value="1"/>
</dbReference>
<dbReference type="GO" id="GO:0003700">
    <property type="term" value="F:DNA-binding transcription factor activity"/>
    <property type="evidence" value="ECO:0007669"/>
    <property type="project" value="TreeGrafter"/>
</dbReference>
<sequence length="350" mass="37760">MGRSVTMRTVAEKAGVSTKTVSNVINGTGSFSPETEHRVRAAVEELGYRINPFARGLRSQRTGTIALVLPNVYQPFNAELAEQVIRAPETQGLKVVVETTRGDAERERAVLSTSHKELVDGVIYVPQALTPEEYLPLPLTQPTVVLGERPAQAAGMHLDYVEIADEQGTHAAVSHLLAQGRRRIAALCEQAEPRAGGRRLRGYRRALEDAGVAYDDSLVIGVDNADLWSSGAGAVARLLRTRVRFDALFCYNDVVAIGALSVLTRSGVAVPDDVALAGFDDIDAARFASPPLTTVDPQRATIARRAVSLLRSRMDMEDFRELPGRCESAGFVLRVRRSSSATSGTPGESP</sequence>
<dbReference type="SMART" id="SM00354">
    <property type="entry name" value="HTH_LACI"/>
    <property type="match status" value="1"/>
</dbReference>
<dbReference type="Gene3D" id="3.40.50.2300">
    <property type="match status" value="2"/>
</dbReference>
<dbReference type="Pfam" id="PF00356">
    <property type="entry name" value="LacI"/>
    <property type="match status" value="1"/>
</dbReference>
<evidence type="ECO:0000259" key="4">
    <source>
        <dbReference type="PROSITE" id="PS50932"/>
    </source>
</evidence>
<evidence type="ECO:0000313" key="6">
    <source>
        <dbReference type="Proteomes" id="UP000053669"/>
    </source>
</evidence>
<protein>
    <recommendedName>
        <fullName evidence="4">HTH lacI-type domain-containing protein</fullName>
    </recommendedName>
</protein>
<accession>A0A117R5R5</accession>
<dbReference type="SUPFAM" id="SSF53822">
    <property type="entry name" value="Periplasmic binding protein-like I"/>
    <property type="match status" value="1"/>
</dbReference>
<evidence type="ECO:0000256" key="1">
    <source>
        <dbReference type="ARBA" id="ARBA00023015"/>
    </source>
</evidence>
<dbReference type="InterPro" id="IPR046335">
    <property type="entry name" value="LacI/GalR-like_sensor"/>
</dbReference>
<keyword evidence="1" id="KW-0805">Transcription regulation</keyword>
<proteinExistence type="predicted"/>
<keyword evidence="3" id="KW-0804">Transcription</keyword>
<organism evidence="5 6">
    <name type="scientific">Streptomyces canus</name>
    <dbReference type="NCBI Taxonomy" id="58343"/>
    <lineage>
        <taxon>Bacteria</taxon>
        <taxon>Bacillati</taxon>
        <taxon>Actinomycetota</taxon>
        <taxon>Actinomycetes</taxon>
        <taxon>Kitasatosporales</taxon>
        <taxon>Streptomycetaceae</taxon>
        <taxon>Streptomyces</taxon>
        <taxon>Streptomyces aurantiacus group</taxon>
    </lineage>
</organism>
<evidence type="ECO:0000256" key="3">
    <source>
        <dbReference type="ARBA" id="ARBA00023163"/>
    </source>
</evidence>
<dbReference type="Proteomes" id="UP000053669">
    <property type="component" value="Unassembled WGS sequence"/>
</dbReference>
<feature type="domain" description="HTH lacI-type" evidence="4">
    <location>
        <begin position="5"/>
        <end position="59"/>
    </location>
</feature>
<dbReference type="PROSITE" id="PS50932">
    <property type="entry name" value="HTH_LACI_2"/>
    <property type="match status" value="1"/>
</dbReference>
<dbReference type="STRING" id="58343.AQJ46_12040"/>
<dbReference type="CDD" id="cd01392">
    <property type="entry name" value="HTH_LacI"/>
    <property type="match status" value="1"/>
</dbReference>
<dbReference type="Pfam" id="PF13377">
    <property type="entry name" value="Peripla_BP_3"/>
    <property type="match status" value="1"/>
</dbReference>
<keyword evidence="2" id="KW-0238">DNA-binding</keyword>